<evidence type="ECO:0000313" key="1">
    <source>
        <dbReference type="EMBL" id="KAK9892328.1"/>
    </source>
</evidence>
<reference evidence="1 2" key="1">
    <citation type="submission" date="2023-03" db="EMBL/GenBank/DDBJ databases">
        <title>Genome insight into feeding habits of ladybird beetles.</title>
        <authorList>
            <person name="Li H.-S."/>
            <person name="Huang Y.-H."/>
            <person name="Pang H."/>
        </authorList>
    </citation>
    <scope>NUCLEOTIDE SEQUENCE [LARGE SCALE GENOMIC DNA]</scope>
    <source>
        <strain evidence="1">SYSU_2023b</strain>
        <tissue evidence="1">Whole body</tissue>
    </source>
</reference>
<protein>
    <recommendedName>
        <fullName evidence="3">CCHC-type domain-containing protein</fullName>
    </recommendedName>
</protein>
<accession>A0AAW1VAW2</accession>
<dbReference type="AlphaFoldDB" id="A0AAW1VAW2"/>
<sequence>MDKPENIIYVGWNKNRFFEFISILRCFNCCKFGNRANQCTNLPLCLLCARNYKKKNVKPEILRVSSANMTLRDRSNIYNNRVILGVDLAHFFHATALPEKESKLGRHIGQHEIFKCRQKLIFLNWEFTSTNVDVLYENFMTNITETFDPIAPPVEIKFRKRKQWIDKEVEDADQQKNNFYKKVKFSNSGDDFENYRKQRNNLDSIIRRKQKLYYEQLIRQLSEGSEKNANN</sequence>
<dbReference type="EMBL" id="JARQZJ010000134">
    <property type="protein sequence ID" value="KAK9892328.1"/>
    <property type="molecule type" value="Genomic_DNA"/>
</dbReference>
<dbReference type="Proteomes" id="UP001431783">
    <property type="component" value="Unassembled WGS sequence"/>
</dbReference>
<evidence type="ECO:0000313" key="2">
    <source>
        <dbReference type="Proteomes" id="UP001431783"/>
    </source>
</evidence>
<proteinExistence type="predicted"/>
<keyword evidence="2" id="KW-1185">Reference proteome</keyword>
<comment type="caution">
    <text evidence="1">The sequence shown here is derived from an EMBL/GenBank/DDBJ whole genome shotgun (WGS) entry which is preliminary data.</text>
</comment>
<evidence type="ECO:0008006" key="3">
    <source>
        <dbReference type="Google" id="ProtNLM"/>
    </source>
</evidence>
<gene>
    <name evidence="1" type="ORF">WA026_019782</name>
</gene>
<organism evidence="1 2">
    <name type="scientific">Henosepilachna vigintioctopunctata</name>
    <dbReference type="NCBI Taxonomy" id="420089"/>
    <lineage>
        <taxon>Eukaryota</taxon>
        <taxon>Metazoa</taxon>
        <taxon>Ecdysozoa</taxon>
        <taxon>Arthropoda</taxon>
        <taxon>Hexapoda</taxon>
        <taxon>Insecta</taxon>
        <taxon>Pterygota</taxon>
        <taxon>Neoptera</taxon>
        <taxon>Endopterygota</taxon>
        <taxon>Coleoptera</taxon>
        <taxon>Polyphaga</taxon>
        <taxon>Cucujiformia</taxon>
        <taxon>Coccinelloidea</taxon>
        <taxon>Coccinellidae</taxon>
        <taxon>Epilachninae</taxon>
        <taxon>Epilachnini</taxon>
        <taxon>Henosepilachna</taxon>
    </lineage>
</organism>
<name>A0AAW1VAW2_9CUCU</name>